<dbReference type="AlphaFoldDB" id="A0A179EZX8"/>
<dbReference type="RefSeq" id="XP_018136850.1">
    <property type="nucleotide sequence ID" value="XM_018289241.1"/>
</dbReference>
<evidence type="ECO:0000313" key="2">
    <source>
        <dbReference type="EMBL" id="OAQ58731.1"/>
    </source>
</evidence>
<dbReference type="GeneID" id="28853235"/>
<gene>
    <name evidence="2" type="ORF">VFPPC_10954</name>
</gene>
<name>A0A179EZX8_METCM</name>
<reference evidence="2 3" key="1">
    <citation type="journal article" date="2016" name="PLoS Pathog.">
        <title>Biosynthesis of antibiotic leucinostatins in bio-control fungus Purpureocillium lilacinum and their inhibition on phytophthora revealed by genome mining.</title>
        <authorList>
            <person name="Wang G."/>
            <person name="Liu Z."/>
            <person name="Lin R."/>
            <person name="Li E."/>
            <person name="Mao Z."/>
            <person name="Ling J."/>
            <person name="Yang Y."/>
            <person name="Yin W.B."/>
            <person name="Xie B."/>
        </authorList>
    </citation>
    <scope>NUCLEOTIDE SEQUENCE [LARGE SCALE GENOMIC DNA]</scope>
    <source>
        <strain evidence="2">170</strain>
    </source>
</reference>
<dbReference type="OrthoDB" id="3558047at2759"/>
<proteinExistence type="predicted"/>
<dbReference type="Proteomes" id="UP000078397">
    <property type="component" value="Unassembled WGS sequence"/>
</dbReference>
<feature type="signal peptide" evidence="1">
    <location>
        <begin position="1"/>
        <end position="19"/>
    </location>
</feature>
<sequence>MSLKNYLLVALGLVHSGLAQTCPAELTVTNGGFECGLSPWYVPAPQPGQPKMAIASPGYDSYHALRLDVAESNFTDFSLVHPPIGLQCEGYYYKLSYAVNWDTYSGPASTETIGCKVRAQSSYCFGDIVGTDQVYAVPGAGWKTYSYTCLAKKTGQGTYTVDFDCFGNATYRVPAFNFEVDALNIKLLGKSP</sequence>
<evidence type="ECO:0000256" key="1">
    <source>
        <dbReference type="SAM" id="SignalP"/>
    </source>
</evidence>
<protein>
    <submittedName>
        <fullName evidence="2">Uncharacterized protein</fullName>
    </submittedName>
</protein>
<dbReference type="Gene3D" id="2.60.120.260">
    <property type="entry name" value="Galactose-binding domain-like"/>
    <property type="match status" value="1"/>
</dbReference>
<accession>A0A179EZX8</accession>
<evidence type="ECO:0000313" key="3">
    <source>
        <dbReference type="Proteomes" id="UP000078397"/>
    </source>
</evidence>
<comment type="caution">
    <text evidence="2">The sequence shown here is derived from an EMBL/GenBank/DDBJ whole genome shotgun (WGS) entry which is preliminary data.</text>
</comment>
<feature type="chain" id="PRO_5008101055" evidence="1">
    <location>
        <begin position="20"/>
        <end position="192"/>
    </location>
</feature>
<organism evidence="2 3">
    <name type="scientific">Pochonia chlamydosporia 170</name>
    <dbReference type="NCBI Taxonomy" id="1380566"/>
    <lineage>
        <taxon>Eukaryota</taxon>
        <taxon>Fungi</taxon>
        <taxon>Dikarya</taxon>
        <taxon>Ascomycota</taxon>
        <taxon>Pezizomycotina</taxon>
        <taxon>Sordariomycetes</taxon>
        <taxon>Hypocreomycetidae</taxon>
        <taxon>Hypocreales</taxon>
        <taxon>Clavicipitaceae</taxon>
        <taxon>Pochonia</taxon>
    </lineage>
</organism>
<dbReference type="EMBL" id="LSBJ02000014">
    <property type="protein sequence ID" value="OAQ58731.1"/>
    <property type="molecule type" value="Genomic_DNA"/>
</dbReference>
<keyword evidence="1" id="KW-0732">Signal</keyword>
<dbReference type="KEGG" id="pchm:VFPPC_10954"/>
<keyword evidence="3" id="KW-1185">Reference proteome</keyword>
<dbReference type="SUPFAM" id="SSF49785">
    <property type="entry name" value="Galactose-binding domain-like"/>
    <property type="match status" value="1"/>
</dbReference>
<dbReference type="InterPro" id="IPR008979">
    <property type="entry name" value="Galactose-bd-like_sf"/>
</dbReference>